<evidence type="ECO:0000313" key="2">
    <source>
        <dbReference type="Proteomes" id="UP000186292"/>
    </source>
</evidence>
<keyword evidence="2" id="KW-1185">Reference proteome</keyword>
<dbReference type="InterPro" id="IPR036390">
    <property type="entry name" value="WH_DNA-bd_sf"/>
</dbReference>
<name>A0A1N7JC06_9CORY</name>
<dbReference type="AlphaFoldDB" id="A0A1N7JC06"/>
<dbReference type="Gene3D" id="1.10.10.10">
    <property type="entry name" value="Winged helix-like DNA-binding domain superfamily/Winged helix DNA-binding domain"/>
    <property type="match status" value="1"/>
</dbReference>
<organism evidence="1 2">
    <name type="scientific">Corynebacterium appendicis CIP 107643</name>
    <dbReference type="NCBI Taxonomy" id="1161099"/>
    <lineage>
        <taxon>Bacteria</taxon>
        <taxon>Bacillati</taxon>
        <taxon>Actinomycetota</taxon>
        <taxon>Actinomycetes</taxon>
        <taxon>Mycobacteriales</taxon>
        <taxon>Corynebacteriaceae</taxon>
        <taxon>Corynebacterium</taxon>
    </lineage>
</organism>
<gene>
    <name evidence="1" type="ORF">SAMN05444817_105155</name>
</gene>
<reference evidence="2" key="1">
    <citation type="submission" date="2017-01" db="EMBL/GenBank/DDBJ databases">
        <authorList>
            <person name="Varghese N."/>
            <person name="Submissions S."/>
        </authorList>
    </citation>
    <scope>NUCLEOTIDE SEQUENCE [LARGE SCALE GENOMIC DNA]</scope>
    <source>
        <strain evidence="2">DSM 44531</strain>
    </source>
</reference>
<dbReference type="SUPFAM" id="SSF46785">
    <property type="entry name" value="Winged helix' DNA-binding domain"/>
    <property type="match status" value="1"/>
</dbReference>
<dbReference type="Pfam" id="PF11625">
    <property type="entry name" value="DUF3253"/>
    <property type="match status" value="1"/>
</dbReference>
<sequence>MFDTRPSAAELRRGIIELLSSRKPESSICPSDVARALGTPDGWRDLMDPVRAAAGELVSEGTVIVTQGSQTVDLETVKGPIRIRRGPSWSSADDPNR</sequence>
<dbReference type="InterPro" id="IPR036388">
    <property type="entry name" value="WH-like_DNA-bd_sf"/>
</dbReference>
<accession>A0A1N7JC06</accession>
<evidence type="ECO:0000313" key="1">
    <source>
        <dbReference type="EMBL" id="SIS46829.1"/>
    </source>
</evidence>
<protein>
    <recommendedName>
        <fullName evidence="3">S-adenosylmethionine tRNA ribosyltransferase</fullName>
    </recommendedName>
</protein>
<proteinExistence type="predicted"/>
<dbReference type="InterPro" id="IPR021660">
    <property type="entry name" value="DUF3253"/>
</dbReference>
<dbReference type="RefSeq" id="WP_076599228.1">
    <property type="nucleotide sequence ID" value="NZ_CP046976.1"/>
</dbReference>
<dbReference type="Proteomes" id="UP000186292">
    <property type="component" value="Unassembled WGS sequence"/>
</dbReference>
<dbReference type="EMBL" id="FTOF01000005">
    <property type="protein sequence ID" value="SIS46829.1"/>
    <property type="molecule type" value="Genomic_DNA"/>
</dbReference>
<evidence type="ECO:0008006" key="3">
    <source>
        <dbReference type="Google" id="ProtNLM"/>
    </source>
</evidence>
<dbReference type="STRING" id="1161099.SAMN05444817_105155"/>